<name>A0AAU2JPK9_9ACTN</name>
<evidence type="ECO:0000313" key="2">
    <source>
        <dbReference type="EMBL" id="WTU74368.1"/>
    </source>
</evidence>
<accession>A0AAU2JPK9</accession>
<gene>
    <name evidence="2" type="ORF">OG327_14130</name>
</gene>
<evidence type="ECO:0000256" key="1">
    <source>
        <dbReference type="SAM" id="Phobius"/>
    </source>
</evidence>
<keyword evidence="1" id="KW-0812">Transmembrane</keyword>
<dbReference type="EMBL" id="CP108264">
    <property type="protein sequence ID" value="WTU74368.1"/>
    <property type="molecule type" value="Genomic_DNA"/>
</dbReference>
<keyword evidence="1" id="KW-0472">Membrane</keyword>
<feature type="transmembrane region" description="Helical" evidence="1">
    <location>
        <begin position="72"/>
        <end position="91"/>
    </location>
</feature>
<keyword evidence="1" id="KW-1133">Transmembrane helix</keyword>
<proteinExistence type="predicted"/>
<dbReference type="AlphaFoldDB" id="A0AAU2JPK9"/>
<feature type="transmembrane region" description="Helical" evidence="1">
    <location>
        <begin position="40"/>
        <end position="60"/>
    </location>
</feature>
<organism evidence="2">
    <name type="scientific">Streptomyces sp. NBC_00049</name>
    <dbReference type="NCBI Taxonomy" id="2903617"/>
    <lineage>
        <taxon>Bacteria</taxon>
        <taxon>Bacillati</taxon>
        <taxon>Actinomycetota</taxon>
        <taxon>Actinomycetes</taxon>
        <taxon>Kitasatosporales</taxon>
        <taxon>Streptomycetaceae</taxon>
        <taxon>Streptomyces</taxon>
    </lineage>
</organism>
<sequence>MTDTTSARTRAASEGTWALPLLTLVPAAALRYFTEPSTPWIVISWVCCALAAAFLAAGWITVFRHGMRGPSAWFTCILAHAVLVTQVIWLVRN</sequence>
<reference evidence="2" key="1">
    <citation type="submission" date="2022-10" db="EMBL/GenBank/DDBJ databases">
        <title>The complete genomes of actinobacterial strains from the NBC collection.</title>
        <authorList>
            <person name="Joergensen T.S."/>
            <person name="Alvarez Arevalo M."/>
            <person name="Sterndorff E.B."/>
            <person name="Faurdal D."/>
            <person name="Vuksanovic O."/>
            <person name="Mourched A.-S."/>
            <person name="Charusanti P."/>
            <person name="Shaw S."/>
            <person name="Blin K."/>
            <person name="Weber T."/>
        </authorList>
    </citation>
    <scope>NUCLEOTIDE SEQUENCE</scope>
    <source>
        <strain evidence="2">NBC_00049</strain>
    </source>
</reference>
<protein>
    <submittedName>
        <fullName evidence="2">Uncharacterized protein</fullName>
    </submittedName>
</protein>